<accession>A0A1G5I9L1</accession>
<reference evidence="3 4" key="1">
    <citation type="submission" date="2016-10" db="EMBL/GenBank/DDBJ databases">
        <authorList>
            <person name="de Groot N.N."/>
        </authorList>
    </citation>
    <scope>NUCLEOTIDE SEQUENCE [LARGE SCALE GENOMIC DNA]</scope>
    <source>
        <strain evidence="3 4">CGMCC 1.7666</strain>
    </source>
</reference>
<feature type="coiled-coil region" evidence="1">
    <location>
        <begin position="91"/>
        <end position="118"/>
    </location>
</feature>
<dbReference type="STRING" id="549386.SAMN02927923_02140"/>
<evidence type="ECO:0000256" key="1">
    <source>
        <dbReference type="SAM" id="Coils"/>
    </source>
</evidence>
<gene>
    <name evidence="3" type="ORF">SAMN02927923_02140</name>
</gene>
<dbReference type="Proteomes" id="UP000199569">
    <property type="component" value="Unassembled WGS sequence"/>
</dbReference>
<evidence type="ECO:0000313" key="4">
    <source>
        <dbReference type="Proteomes" id="UP000199569"/>
    </source>
</evidence>
<dbReference type="EMBL" id="FMVJ01000005">
    <property type="protein sequence ID" value="SCY72349.1"/>
    <property type="molecule type" value="Genomic_DNA"/>
</dbReference>
<evidence type="ECO:0000313" key="3">
    <source>
        <dbReference type="EMBL" id="SCY72349.1"/>
    </source>
</evidence>
<protein>
    <submittedName>
        <fullName evidence="3">Uncharacterized protein</fullName>
    </submittedName>
</protein>
<proteinExistence type="predicted"/>
<sequence length="178" mass="18828">MAASVQDRIKRLLQQTASRLADAARLPAVAVEGTEVTLGDASPSSGPRAHNPIVSATPSPSTPSDEPDTPIDMSASVDTLAEQMLTLVDIVSAQEKDIKALKEQSRKLEEHNQAVMVAFSAFFHVLAVGRVAKASEIASLLQNISKIAEQEGRPKESVAFLQSLAKMVPGSSGPEQDT</sequence>
<name>A0A1G5I9L1_9HYPH</name>
<keyword evidence="1" id="KW-0175">Coiled coil</keyword>
<keyword evidence="4" id="KW-1185">Reference proteome</keyword>
<organism evidence="3 4">
    <name type="scientific">Microvirga guangxiensis</name>
    <dbReference type="NCBI Taxonomy" id="549386"/>
    <lineage>
        <taxon>Bacteria</taxon>
        <taxon>Pseudomonadati</taxon>
        <taxon>Pseudomonadota</taxon>
        <taxon>Alphaproteobacteria</taxon>
        <taxon>Hyphomicrobiales</taxon>
        <taxon>Methylobacteriaceae</taxon>
        <taxon>Microvirga</taxon>
    </lineage>
</organism>
<feature type="region of interest" description="Disordered" evidence="2">
    <location>
        <begin position="37"/>
        <end position="71"/>
    </location>
</feature>
<evidence type="ECO:0000256" key="2">
    <source>
        <dbReference type="SAM" id="MobiDB-lite"/>
    </source>
</evidence>
<dbReference type="AlphaFoldDB" id="A0A1G5I9L1"/>